<organism evidence="1">
    <name type="scientific">Anguilla anguilla</name>
    <name type="common">European freshwater eel</name>
    <name type="synonym">Muraena anguilla</name>
    <dbReference type="NCBI Taxonomy" id="7936"/>
    <lineage>
        <taxon>Eukaryota</taxon>
        <taxon>Metazoa</taxon>
        <taxon>Chordata</taxon>
        <taxon>Craniata</taxon>
        <taxon>Vertebrata</taxon>
        <taxon>Euteleostomi</taxon>
        <taxon>Actinopterygii</taxon>
        <taxon>Neopterygii</taxon>
        <taxon>Teleostei</taxon>
        <taxon>Anguilliformes</taxon>
        <taxon>Anguillidae</taxon>
        <taxon>Anguilla</taxon>
    </lineage>
</organism>
<proteinExistence type="predicted"/>
<reference evidence="1" key="1">
    <citation type="submission" date="2014-11" db="EMBL/GenBank/DDBJ databases">
        <authorList>
            <person name="Amaro Gonzalez C."/>
        </authorList>
    </citation>
    <scope>NUCLEOTIDE SEQUENCE</scope>
</reference>
<name>A0A0E9TI65_ANGAN</name>
<reference evidence="1" key="2">
    <citation type="journal article" date="2015" name="Fish Shellfish Immunol.">
        <title>Early steps in the European eel (Anguilla anguilla)-Vibrio vulnificus interaction in the gills: Role of the RtxA13 toxin.</title>
        <authorList>
            <person name="Callol A."/>
            <person name="Pajuelo D."/>
            <person name="Ebbesson L."/>
            <person name="Teles M."/>
            <person name="MacKenzie S."/>
            <person name="Amaro C."/>
        </authorList>
    </citation>
    <scope>NUCLEOTIDE SEQUENCE</scope>
</reference>
<dbReference type="EMBL" id="GBXM01055321">
    <property type="protein sequence ID" value="JAH53256.1"/>
    <property type="molecule type" value="Transcribed_RNA"/>
</dbReference>
<sequence>MSPCSVPANPKFIFEMEGR</sequence>
<dbReference type="AlphaFoldDB" id="A0A0E9TI65"/>
<evidence type="ECO:0000313" key="1">
    <source>
        <dbReference type="EMBL" id="JAH53256.1"/>
    </source>
</evidence>
<protein>
    <submittedName>
        <fullName evidence="1">Uncharacterized protein</fullName>
    </submittedName>
</protein>
<accession>A0A0E9TI65</accession>